<dbReference type="PROSITE" id="PS50928">
    <property type="entry name" value="ABC_TM1"/>
    <property type="match status" value="1"/>
</dbReference>
<comment type="caution">
    <text evidence="9">The sequence shown here is derived from an EMBL/GenBank/DDBJ whole genome shotgun (WGS) entry which is preliminary data.</text>
</comment>
<evidence type="ECO:0000256" key="1">
    <source>
        <dbReference type="ARBA" id="ARBA00004651"/>
    </source>
</evidence>
<keyword evidence="5 7" id="KW-1133">Transmembrane helix</keyword>
<dbReference type="RefSeq" id="WP_344327141.1">
    <property type="nucleotide sequence ID" value="NZ_BAAAPY010000005.1"/>
</dbReference>
<feature type="transmembrane region" description="Helical" evidence="7">
    <location>
        <begin position="20"/>
        <end position="42"/>
    </location>
</feature>
<evidence type="ECO:0000256" key="5">
    <source>
        <dbReference type="ARBA" id="ARBA00022989"/>
    </source>
</evidence>
<keyword evidence="6 7" id="KW-0472">Membrane</keyword>
<evidence type="ECO:0000313" key="10">
    <source>
        <dbReference type="Proteomes" id="UP001501480"/>
    </source>
</evidence>
<evidence type="ECO:0000256" key="4">
    <source>
        <dbReference type="ARBA" id="ARBA00022692"/>
    </source>
</evidence>
<feature type="transmembrane region" description="Helical" evidence="7">
    <location>
        <begin position="54"/>
        <end position="77"/>
    </location>
</feature>
<dbReference type="SUPFAM" id="SSF161098">
    <property type="entry name" value="MetI-like"/>
    <property type="match status" value="1"/>
</dbReference>
<evidence type="ECO:0000256" key="3">
    <source>
        <dbReference type="ARBA" id="ARBA00022475"/>
    </source>
</evidence>
<feature type="domain" description="ABC transmembrane type-1" evidence="8">
    <location>
        <begin position="15"/>
        <end position="210"/>
    </location>
</feature>
<keyword evidence="10" id="KW-1185">Reference proteome</keyword>
<evidence type="ECO:0000259" key="8">
    <source>
        <dbReference type="PROSITE" id="PS50928"/>
    </source>
</evidence>
<dbReference type="PANTHER" id="PTHR30450">
    <property type="entry name" value="ABC TRANSPORTER PERMEASE"/>
    <property type="match status" value="1"/>
</dbReference>
<accession>A0ABN2VZ72</accession>
<reference evidence="9 10" key="1">
    <citation type="journal article" date="2019" name="Int. J. Syst. Evol. Microbiol.">
        <title>The Global Catalogue of Microorganisms (GCM) 10K type strain sequencing project: providing services to taxonomists for standard genome sequencing and annotation.</title>
        <authorList>
            <consortium name="The Broad Institute Genomics Platform"/>
            <consortium name="The Broad Institute Genome Sequencing Center for Infectious Disease"/>
            <person name="Wu L."/>
            <person name="Ma J."/>
        </authorList>
    </citation>
    <scope>NUCLEOTIDE SEQUENCE [LARGE SCALE GENOMIC DNA]</scope>
    <source>
        <strain evidence="9 10">JCM 15749</strain>
    </source>
</reference>
<comment type="similarity">
    <text evidence="7">Belongs to the binding-protein-dependent transport system permease family.</text>
</comment>
<keyword evidence="2 7" id="KW-0813">Transport</keyword>
<dbReference type="CDD" id="cd06261">
    <property type="entry name" value="TM_PBP2"/>
    <property type="match status" value="1"/>
</dbReference>
<dbReference type="Pfam" id="PF00528">
    <property type="entry name" value="BPD_transp_1"/>
    <property type="match status" value="1"/>
</dbReference>
<keyword evidence="4 7" id="KW-0812">Transmembrane</keyword>
<evidence type="ECO:0000313" key="9">
    <source>
        <dbReference type="EMBL" id="GAA2078417.1"/>
    </source>
</evidence>
<evidence type="ECO:0000256" key="2">
    <source>
        <dbReference type="ARBA" id="ARBA00022448"/>
    </source>
</evidence>
<proteinExistence type="inferred from homology"/>
<evidence type="ECO:0000256" key="7">
    <source>
        <dbReference type="RuleBase" id="RU363032"/>
    </source>
</evidence>
<gene>
    <name evidence="9" type="ORF">GCM10009821_17820</name>
</gene>
<dbReference type="InterPro" id="IPR051322">
    <property type="entry name" value="AA_ABC_Transporter_Permease"/>
</dbReference>
<dbReference type="Proteomes" id="UP001501480">
    <property type="component" value="Unassembled WGS sequence"/>
</dbReference>
<sequence length="219" mass="23330">MDRVWELREQYVSDFFVTLYLAAGGLLLGGLLGLVVGTALYVTRSGGIAPSRAVHTALNLVVNVFRPIPFILLAIALQSAVRGLGVTAIGNTYAIIVIVVASTFGIARIVEQNLLSVDTGVLEAARSMGASRTRVVFTVLIPEAYGLLVLGFTFATVAIVDMTAVVGVIAADGLGNLALTYGQRQFNPWVTWTAIALVILIVQTVQFAGNAWARKVLRR</sequence>
<dbReference type="InterPro" id="IPR035906">
    <property type="entry name" value="MetI-like_sf"/>
</dbReference>
<feature type="transmembrane region" description="Helical" evidence="7">
    <location>
        <begin position="83"/>
        <end position="107"/>
    </location>
</feature>
<dbReference type="PANTHER" id="PTHR30450:SF14">
    <property type="entry name" value="TRANSPORTER, PERMEASE PROTEIN, PUTATIVE-RELATED"/>
    <property type="match status" value="1"/>
</dbReference>
<feature type="transmembrane region" description="Helical" evidence="7">
    <location>
        <begin position="144"/>
        <end position="169"/>
    </location>
</feature>
<protein>
    <submittedName>
        <fullName evidence="9">ABC transporter permease</fullName>
    </submittedName>
</protein>
<organism evidence="9 10">
    <name type="scientific">Aeromicrobium halocynthiae</name>
    <dbReference type="NCBI Taxonomy" id="560557"/>
    <lineage>
        <taxon>Bacteria</taxon>
        <taxon>Bacillati</taxon>
        <taxon>Actinomycetota</taxon>
        <taxon>Actinomycetes</taxon>
        <taxon>Propionibacteriales</taxon>
        <taxon>Nocardioidaceae</taxon>
        <taxon>Aeromicrobium</taxon>
    </lineage>
</organism>
<dbReference type="InterPro" id="IPR000515">
    <property type="entry name" value="MetI-like"/>
</dbReference>
<dbReference type="Gene3D" id="1.10.3720.10">
    <property type="entry name" value="MetI-like"/>
    <property type="match status" value="1"/>
</dbReference>
<comment type="subcellular location">
    <subcellularLocation>
        <location evidence="1 7">Cell membrane</location>
        <topology evidence="1 7">Multi-pass membrane protein</topology>
    </subcellularLocation>
</comment>
<evidence type="ECO:0000256" key="6">
    <source>
        <dbReference type="ARBA" id="ARBA00023136"/>
    </source>
</evidence>
<dbReference type="EMBL" id="BAAAPY010000005">
    <property type="protein sequence ID" value="GAA2078417.1"/>
    <property type="molecule type" value="Genomic_DNA"/>
</dbReference>
<name>A0ABN2VZ72_9ACTN</name>
<feature type="transmembrane region" description="Helical" evidence="7">
    <location>
        <begin position="189"/>
        <end position="213"/>
    </location>
</feature>
<keyword evidence="3" id="KW-1003">Cell membrane</keyword>